<name>J3LJ73_ORYBR</name>
<dbReference type="EnsemblPlants" id="OB03G10990.1">
    <property type="protein sequence ID" value="OB03G10990.1"/>
    <property type="gene ID" value="OB03G10990"/>
</dbReference>
<keyword evidence="1" id="KW-0472">Membrane</keyword>
<reference evidence="2" key="1">
    <citation type="journal article" date="2013" name="Nat. Commun.">
        <title>Whole-genome sequencing of Oryza brachyantha reveals mechanisms underlying Oryza genome evolution.</title>
        <authorList>
            <person name="Chen J."/>
            <person name="Huang Q."/>
            <person name="Gao D."/>
            <person name="Wang J."/>
            <person name="Lang Y."/>
            <person name="Liu T."/>
            <person name="Li B."/>
            <person name="Bai Z."/>
            <person name="Luis Goicoechea J."/>
            <person name="Liang C."/>
            <person name="Chen C."/>
            <person name="Zhang W."/>
            <person name="Sun S."/>
            <person name="Liao Y."/>
            <person name="Zhang X."/>
            <person name="Yang L."/>
            <person name="Song C."/>
            <person name="Wang M."/>
            <person name="Shi J."/>
            <person name="Liu G."/>
            <person name="Liu J."/>
            <person name="Zhou H."/>
            <person name="Zhou W."/>
            <person name="Yu Q."/>
            <person name="An N."/>
            <person name="Chen Y."/>
            <person name="Cai Q."/>
            <person name="Wang B."/>
            <person name="Liu B."/>
            <person name="Min J."/>
            <person name="Huang Y."/>
            <person name="Wu H."/>
            <person name="Li Z."/>
            <person name="Zhang Y."/>
            <person name="Yin Y."/>
            <person name="Song W."/>
            <person name="Jiang J."/>
            <person name="Jackson S.A."/>
            <person name="Wing R.A."/>
            <person name="Wang J."/>
            <person name="Chen M."/>
        </authorList>
    </citation>
    <scope>NUCLEOTIDE SEQUENCE [LARGE SCALE GENOMIC DNA]</scope>
    <source>
        <strain evidence="2">cv. IRGC 101232</strain>
    </source>
</reference>
<evidence type="ECO:0000313" key="3">
    <source>
        <dbReference type="Proteomes" id="UP000006038"/>
    </source>
</evidence>
<keyword evidence="1" id="KW-1133">Transmembrane helix</keyword>
<dbReference type="Proteomes" id="UP000006038">
    <property type="component" value="Chromosome 3"/>
</dbReference>
<evidence type="ECO:0000256" key="1">
    <source>
        <dbReference type="SAM" id="Phobius"/>
    </source>
</evidence>
<reference evidence="2" key="2">
    <citation type="submission" date="2013-04" db="UniProtKB">
        <authorList>
            <consortium name="EnsemblPlants"/>
        </authorList>
    </citation>
    <scope>IDENTIFICATION</scope>
</reference>
<dbReference type="PANTHER" id="PTHR33165">
    <property type="entry name" value="F-BOX DOMAIN CONTAINING PROTEIN-LIKE-RELATED"/>
    <property type="match status" value="1"/>
</dbReference>
<accession>J3LJ73</accession>
<dbReference type="AlphaFoldDB" id="J3LJ73"/>
<dbReference type="PANTHER" id="PTHR33165:SF82">
    <property type="entry name" value="OS11G0231400 PROTEIN"/>
    <property type="match status" value="1"/>
</dbReference>
<protein>
    <submittedName>
        <fullName evidence="2">Uncharacterized protein</fullName>
    </submittedName>
</protein>
<dbReference type="HOGENOM" id="CLU_1828286_0_0_1"/>
<evidence type="ECO:0000313" key="2">
    <source>
        <dbReference type="EnsemblPlants" id="OB03G10990.1"/>
    </source>
</evidence>
<keyword evidence="1" id="KW-0812">Transmembrane</keyword>
<dbReference type="eggNOG" id="ENOG502R7XK">
    <property type="taxonomic scope" value="Eukaryota"/>
</dbReference>
<dbReference type="Gramene" id="OB03G10990.1">
    <property type="protein sequence ID" value="OB03G10990.1"/>
    <property type="gene ID" value="OB03G10990"/>
</dbReference>
<feature type="transmembrane region" description="Helical" evidence="1">
    <location>
        <begin position="114"/>
        <end position="137"/>
    </location>
</feature>
<proteinExistence type="predicted"/>
<organism evidence="2">
    <name type="scientific">Oryza brachyantha</name>
    <name type="common">malo sina</name>
    <dbReference type="NCBI Taxonomy" id="4533"/>
    <lineage>
        <taxon>Eukaryota</taxon>
        <taxon>Viridiplantae</taxon>
        <taxon>Streptophyta</taxon>
        <taxon>Embryophyta</taxon>
        <taxon>Tracheophyta</taxon>
        <taxon>Spermatophyta</taxon>
        <taxon>Magnoliopsida</taxon>
        <taxon>Liliopsida</taxon>
        <taxon>Poales</taxon>
        <taxon>Poaceae</taxon>
        <taxon>BOP clade</taxon>
        <taxon>Oryzoideae</taxon>
        <taxon>Oryzeae</taxon>
        <taxon>Oryzinae</taxon>
        <taxon>Oryza</taxon>
    </lineage>
</organism>
<sequence>MLFPEDHGLHPGHASLRGFVRFFNLSTGAFVRVHLPIFKDHCVLYSVEGILLLQRDHDTAIRLLHPLTGDILDFPPLDTLLRYVSSLSGGDKWYHLRDIRAASINVSAGQVVSLMIFAQGMILLLGVMVLLGIGLVLDSLG</sequence>
<keyword evidence="3" id="KW-1185">Reference proteome</keyword>